<dbReference type="GeneID" id="19210265"/>
<gene>
    <name evidence="2" type="ORF">CONPUDRAFT_81574</name>
</gene>
<name>A0A5M3MRY7_CONPW</name>
<evidence type="ECO:0000256" key="1">
    <source>
        <dbReference type="SAM" id="MobiDB-lite"/>
    </source>
</evidence>
<dbReference type="EMBL" id="JH711577">
    <property type="protein sequence ID" value="EIW81922.1"/>
    <property type="molecule type" value="Genomic_DNA"/>
</dbReference>
<keyword evidence="3" id="KW-1185">Reference proteome</keyword>
<reference evidence="3" key="1">
    <citation type="journal article" date="2012" name="Science">
        <title>The Paleozoic origin of enzymatic lignin decomposition reconstructed from 31 fungal genomes.</title>
        <authorList>
            <person name="Floudas D."/>
            <person name="Binder M."/>
            <person name="Riley R."/>
            <person name="Barry K."/>
            <person name="Blanchette R.A."/>
            <person name="Henrissat B."/>
            <person name="Martinez A.T."/>
            <person name="Otillar R."/>
            <person name="Spatafora J.W."/>
            <person name="Yadav J.S."/>
            <person name="Aerts A."/>
            <person name="Benoit I."/>
            <person name="Boyd A."/>
            <person name="Carlson A."/>
            <person name="Copeland A."/>
            <person name="Coutinho P.M."/>
            <person name="de Vries R.P."/>
            <person name="Ferreira P."/>
            <person name="Findley K."/>
            <person name="Foster B."/>
            <person name="Gaskell J."/>
            <person name="Glotzer D."/>
            <person name="Gorecki P."/>
            <person name="Heitman J."/>
            <person name="Hesse C."/>
            <person name="Hori C."/>
            <person name="Igarashi K."/>
            <person name="Jurgens J.A."/>
            <person name="Kallen N."/>
            <person name="Kersten P."/>
            <person name="Kohler A."/>
            <person name="Kuees U."/>
            <person name="Kumar T.K.A."/>
            <person name="Kuo A."/>
            <person name="LaButti K."/>
            <person name="Larrondo L.F."/>
            <person name="Lindquist E."/>
            <person name="Ling A."/>
            <person name="Lombard V."/>
            <person name="Lucas S."/>
            <person name="Lundell T."/>
            <person name="Martin R."/>
            <person name="McLaughlin D.J."/>
            <person name="Morgenstern I."/>
            <person name="Morin E."/>
            <person name="Murat C."/>
            <person name="Nagy L.G."/>
            <person name="Nolan M."/>
            <person name="Ohm R.A."/>
            <person name="Patyshakuliyeva A."/>
            <person name="Rokas A."/>
            <person name="Ruiz-Duenas F.J."/>
            <person name="Sabat G."/>
            <person name="Salamov A."/>
            <person name="Samejima M."/>
            <person name="Schmutz J."/>
            <person name="Slot J.C."/>
            <person name="St John F."/>
            <person name="Stenlid J."/>
            <person name="Sun H."/>
            <person name="Sun S."/>
            <person name="Syed K."/>
            <person name="Tsang A."/>
            <person name="Wiebenga A."/>
            <person name="Young D."/>
            <person name="Pisabarro A."/>
            <person name="Eastwood D.C."/>
            <person name="Martin F."/>
            <person name="Cullen D."/>
            <person name="Grigoriev I.V."/>
            <person name="Hibbett D.S."/>
        </authorList>
    </citation>
    <scope>NUCLEOTIDE SEQUENCE [LARGE SCALE GENOMIC DNA]</scope>
    <source>
        <strain evidence="3">RWD-64-598 SS2</strain>
    </source>
</reference>
<sequence length="196" mass="20881">MSPTRMSLAQLVRAIKATRANDTRENDTSAALPKLAKLPPSFVPRALFMAPAGDLAETSTGGRVAENGKEVSEGHSSSAAPPGGVDVPVRLPPRPPALPATSAHRPSASDTSAMPMSYTSYPQLVNHAARWAPPPVHPHPMGIQPPFPPHLDHPMFQPSMQPGGLYAAAAMHAHNMSWNGPQGYNAFPHPYPHQQH</sequence>
<dbReference type="RefSeq" id="XP_007767536.1">
    <property type="nucleotide sequence ID" value="XM_007769346.1"/>
</dbReference>
<evidence type="ECO:0000313" key="3">
    <source>
        <dbReference type="Proteomes" id="UP000053558"/>
    </source>
</evidence>
<dbReference type="KEGG" id="cput:CONPUDRAFT_81574"/>
<accession>A0A5M3MRY7</accession>
<comment type="caution">
    <text evidence="2">The sequence shown here is derived from an EMBL/GenBank/DDBJ whole genome shotgun (WGS) entry which is preliminary data.</text>
</comment>
<protein>
    <submittedName>
        <fullName evidence="2">Uncharacterized protein</fullName>
    </submittedName>
</protein>
<evidence type="ECO:0000313" key="2">
    <source>
        <dbReference type="EMBL" id="EIW81922.1"/>
    </source>
</evidence>
<dbReference type="Proteomes" id="UP000053558">
    <property type="component" value="Unassembled WGS sequence"/>
</dbReference>
<dbReference type="AlphaFoldDB" id="A0A5M3MRY7"/>
<feature type="region of interest" description="Disordered" evidence="1">
    <location>
        <begin position="66"/>
        <end position="112"/>
    </location>
</feature>
<proteinExistence type="predicted"/>
<organism evidence="2 3">
    <name type="scientific">Coniophora puteana (strain RWD-64-598)</name>
    <name type="common">Brown rot fungus</name>
    <dbReference type="NCBI Taxonomy" id="741705"/>
    <lineage>
        <taxon>Eukaryota</taxon>
        <taxon>Fungi</taxon>
        <taxon>Dikarya</taxon>
        <taxon>Basidiomycota</taxon>
        <taxon>Agaricomycotina</taxon>
        <taxon>Agaricomycetes</taxon>
        <taxon>Agaricomycetidae</taxon>
        <taxon>Boletales</taxon>
        <taxon>Coniophorineae</taxon>
        <taxon>Coniophoraceae</taxon>
        <taxon>Coniophora</taxon>
    </lineage>
</organism>